<organism evidence="2 3">
    <name type="scientific">Vespula pensylvanica</name>
    <name type="common">Western yellow jacket</name>
    <name type="synonym">Wasp</name>
    <dbReference type="NCBI Taxonomy" id="30213"/>
    <lineage>
        <taxon>Eukaryota</taxon>
        <taxon>Metazoa</taxon>
        <taxon>Ecdysozoa</taxon>
        <taxon>Arthropoda</taxon>
        <taxon>Hexapoda</taxon>
        <taxon>Insecta</taxon>
        <taxon>Pterygota</taxon>
        <taxon>Neoptera</taxon>
        <taxon>Endopterygota</taxon>
        <taxon>Hymenoptera</taxon>
        <taxon>Apocrita</taxon>
        <taxon>Aculeata</taxon>
        <taxon>Vespoidea</taxon>
        <taxon>Vespidae</taxon>
        <taxon>Vespinae</taxon>
        <taxon>Vespula</taxon>
    </lineage>
</organism>
<accession>A0A834JCB6</accession>
<evidence type="ECO:0000313" key="3">
    <source>
        <dbReference type="Proteomes" id="UP000600918"/>
    </source>
</evidence>
<dbReference type="EMBL" id="JACSDY010000062">
    <property type="protein sequence ID" value="KAF7384449.1"/>
    <property type="molecule type" value="Genomic_DNA"/>
</dbReference>
<protein>
    <submittedName>
        <fullName evidence="2">Uncharacterized protein</fullName>
    </submittedName>
</protein>
<evidence type="ECO:0000313" key="2">
    <source>
        <dbReference type="EMBL" id="KAF7384449.1"/>
    </source>
</evidence>
<dbReference type="AlphaFoldDB" id="A0A834JCB6"/>
<feature type="region of interest" description="Disordered" evidence="1">
    <location>
        <begin position="83"/>
        <end position="104"/>
    </location>
</feature>
<name>A0A834JCB6_VESPE</name>
<dbReference type="Proteomes" id="UP000600918">
    <property type="component" value="Unassembled WGS sequence"/>
</dbReference>
<keyword evidence="3" id="KW-1185">Reference proteome</keyword>
<proteinExistence type="predicted"/>
<evidence type="ECO:0000256" key="1">
    <source>
        <dbReference type="SAM" id="MobiDB-lite"/>
    </source>
</evidence>
<sequence>MDLEISVPSGYFDNLPPGMDLEISVPSRDFDNPPPGMDLEISVPSGCWLGMKQRRGYMSKRFPETVVEEDSYWIVVLFWKVRSSRDGSSRDGTSRDGSSRERST</sequence>
<reference evidence="2" key="1">
    <citation type="journal article" date="2020" name="G3 (Bethesda)">
        <title>High-Quality Assemblies for Three Invasive Social Wasps from the &lt;i&gt;Vespula&lt;/i&gt; Genus.</title>
        <authorList>
            <person name="Harrop T.W.R."/>
            <person name="Guhlin J."/>
            <person name="McLaughlin G.M."/>
            <person name="Permina E."/>
            <person name="Stockwell P."/>
            <person name="Gilligan J."/>
            <person name="Le Lec M.F."/>
            <person name="Gruber M.A.M."/>
            <person name="Quinn O."/>
            <person name="Lovegrove M."/>
            <person name="Duncan E.J."/>
            <person name="Remnant E.J."/>
            <person name="Van Eeckhoven J."/>
            <person name="Graham B."/>
            <person name="Knapp R.A."/>
            <person name="Langford K.W."/>
            <person name="Kronenberg Z."/>
            <person name="Press M.O."/>
            <person name="Eacker S.M."/>
            <person name="Wilson-Rankin E.E."/>
            <person name="Purcell J."/>
            <person name="Lester P.J."/>
            <person name="Dearden P.K."/>
        </authorList>
    </citation>
    <scope>NUCLEOTIDE SEQUENCE</scope>
    <source>
        <strain evidence="2">Volc-1</strain>
    </source>
</reference>
<comment type="caution">
    <text evidence="2">The sequence shown here is derived from an EMBL/GenBank/DDBJ whole genome shotgun (WGS) entry which is preliminary data.</text>
</comment>
<gene>
    <name evidence="2" type="ORF">H0235_018478</name>
</gene>